<sequence>MNRARVLLFGASGFVGAAVRAALEADPRIAALTCPPRSRHDLVAGDLAALSALVREVRPDVVVNCTGRLTGTGLDLIEANTLVTARLIEAVATAAPGARLVRLGSASEYGVVAPGVSVGEDHPCAPVGEYGVTHLAATGLLRLATAAGRVDGVTLRVFNPIGAGLHRDNLLGRAAVLIRDAMSGDADRVTLGSLGAYRDFVDVRDVAAAVLAAVTAREPGAGVVNIGSGRAVTAREAVRRLAEAAGYQGAVVEQGAGPARSAGVDWIRADVGRAEAVLGWVPTHELPESVKAIWAALDAAVPR</sequence>
<reference evidence="3 4" key="1">
    <citation type="journal article" date="2019" name="Int. J. Syst. Evol. Microbiol.">
        <title>The Global Catalogue of Microorganisms (GCM) 10K type strain sequencing project: providing services to taxonomists for standard genome sequencing and annotation.</title>
        <authorList>
            <consortium name="The Broad Institute Genomics Platform"/>
            <consortium name="The Broad Institute Genome Sequencing Center for Infectious Disease"/>
            <person name="Wu L."/>
            <person name="Ma J."/>
        </authorList>
    </citation>
    <scope>NUCLEOTIDE SEQUENCE [LARGE SCALE GENOMIC DNA]</scope>
    <source>
        <strain evidence="3 4">JCM 3272</strain>
    </source>
</reference>
<evidence type="ECO:0000259" key="2">
    <source>
        <dbReference type="Pfam" id="PF01370"/>
    </source>
</evidence>
<dbReference type="Gene3D" id="3.40.50.720">
    <property type="entry name" value="NAD(P)-binding Rossmann-like Domain"/>
    <property type="match status" value="1"/>
</dbReference>
<evidence type="ECO:0000313" key="3">
    <source>
        <dbReference type="EMBL" id="GAA2394821.1"/>
    </source>
</evidence>
<feature type="chain" id="PRO_5046413061" description="NAD-dependent epimerase/dehydratase domain-containing protein" evidence="1">
    <location>
        <begin position="18"/>
        <end position="303"/>
    </location>
</feature>
<dbReference type="InterPro" id="IPR036291">
    <property type="entry name" value="NAD(P)-bd_dom_sf"/>
</dbReference>
<dbReference type="InterPro" id="IPR001509">
    <property type="entry name" value="Epimerase_deHydtase"/>
</dbReference>
<evidence type="ECO:0000313" key="4">
    <source>
        <dbReference type="Proteomes" id="UP001501444"/>
    </source>
</evidence>
<dbReference type="PANTHER" id="PTHR43245">
    <property type="entry name" value="BIFUNCTIONAL POLYMYXIN RESISTANCE PROTEIN ARNA"/>
    <property type="match status" value="1"/>
</dbReference>
<dbReference type="RefSeq" id="WP_344620692.1">
    <property type="nucleotide sequence ID" value="NZ_BAAARV010000141.1"/>
</dbReference>
<dbReference type="SUPFAM" id="SSF51735">
    <property type="entry name" value="NAD(P)-binding Rossmann-fold domains"/>
    <property type="match status" value="1"/>
</dbReference>
<accession>A0ABN3I4P3</accession>
<dbReference type="InterPro" id="IPR050177">
    <property type="entry name" value="Lipid_A_modif_metabolic_enz"/>
</dbReference>
<name>A0ABN3I4P3_9ACTN</name>
<keyword evidence="4" id="KW-1185">Reference proteome</keyword>
<dbReference type="EMBL" id="BAAARV010000141">
    <property type="protein sequence ID" value="GAA2394821.1"/>
    <property type="molecule type" value="Genomic_DNA"/>
</dbReference>
<feature type="signal peptide" evidence="1">
    <location>
        <begin position="1"/>
        <end position="17"/>
    </location>
</feature>
<keyword evidence="1" id="KW-0732">Signal</keyword>
<proteinExistence type="predicted"/>
<dbReference type="Pfam" id="PF01370">
    <property type="entry name" value="Epimerase"/>
    <property type="match status" value="1"/>
</dbReference>
<evidence type="ECO:0000256" key="1">
    <source>
        <dbReference type="SAM" id="SignalP"/>
    </source>
</evidence>
<comment type="caution">
    <text evidence="3">The sequence shown here is derived from an EMBL/GenBank/DDBJ whole genome shotgun (WGS) entry which is preliminary data.</text>
</comment>
<feature type="domain" description="NAD-dependent epimerase/dehydratase" evidence="2">
    <location>
        <begin position="6"/>
        <end position="227"/>
    </location>
</feature>
<dbReference type="Gene3D" id="3.90.25.10">
    <property type="entry name" value="UDP-galactose 4-epimerase, domain 1"/>
    <property type="match status" value="1"/>
</dbReference>
<organism evidence="3 4">
    <name type="scientific">Dactylosporangium salmoneum</name>
    <dbReference type="NCBI Taxonomy" id="53361"/>
    <lineage>
        <taxon>Bacteria</taxon>
        <taxon>Bacillati</taxon>
        <taxon>Actinomycetota</taxon>
        <taxon>Actinomycetes</taxon>
        <taxon>Micromonosporales</taxon>
        <taxon>Micromonosporaceae</taxon>
        <taxon>Dactylosporangium</taxon>
    </lineage>
</organism>
<dbReference type="Proteomes" id="UP001501444">
    <property type="component" value="Unassembled WGS sequence"/>
</dbReference>
<gene>
    <name evidence="3" type="ORF">GCM10010170_109050</name>
</gene>
<protein>
    <recommendedName>
        <fullName evidence="2">NAD-dependent epimerase/dehydratase domain-containing protein</fullName>
    </recommendedName>
</protein>